<feature type="transmembrane region" description="Helical" evidence="11">
    <location>
        <begin position="601"/>
        <end position="620"/>
    </location>
</feature>
<keyword evidence="2" id="KW-1003">Cell membrane</keyword>
<protein>
    <submittedName>
        <fullName evidence="14">G_PROTEIN_RECEP_F1_2 domain-containing protein</fullName>
    </submittedName>
</protein>
<dbReference type="Proteomes" id="UP000095280">
    <property type="component" value="Unplaced"/>
</dbReference>
<evidence type="ECO:0000256" key="5">
    <source>
        <dbReference type="ARBA" id="ARBA00023040"/>
    </source>
</evidence>
<feature type="transmembrane region" description="Helical" evidence="11">
    <location>
        <begin position="113"/>
        <end position="136"/>
    </location>
</feature>
<keyword evidence="3 11" id="KW-0812">Transmembrane</keyword>
<comment type="subcellular location">
    <subcellularLocation>
        <location evidence="1">Cell membrane</location>
        <topology evidence="1">Multi-pass membrane protein</topology>
    </subcellularLocation>
</comment>
<dbReference type="GO" id="GO:0005886">
    <property type="term" value="C:plasma membrane"/>
    <property type="evidence" value="ECO:0007669"/>
    <property type="project" value="UniProtKB-SubCell"/>
</dbReference>
<evidence type="ECO:0000256" key="8">
    <source>
        <dbReference type="ARBA" id="ARBA00023170"/>
    </source>
</evidence>
<evidence type="ECO:0000256" key="6">
    <source>
        <dbReference type="ARBA" id="ARBA00023136"/>
    </source>
</evidence>
<feature type="transmembrane region" description="Helical" evidence="11">
    <location>
        <begin position="262"/>
        <end position="283"/>
    </location>
</feature>
<dbReference type="GO" id="GO:0045202">
    <property type="term" value="C:synapse"/>
    <property type="evidence" value="ECO:0007669"/>
    <property type="project" value="GOC"/>
</dbReference>
<organism evidence="13 14">
    <name type="scientific">Macrostomum lignano</name>
    <dbReference type="NCBI Taxonomy" id="282301"/>
    <lineage>
        <taxon>Eukaryota</taxon>
        <taxon>Metazoa</taxon>
        <taxon>Spiralia</taxon>
        <taxon>Lophotrochozoa</taxon>
        <taxon>Platyhelminthes</taxon>
        <taxon>Rhabditophora</taxon>
        <taxon>Macrostomorpha</taxon>
        <taxon>Macrostomida</taxon>
        <taxon>Macrostomidae</taxon>
        <taxon>Macrostomum</taxon>
    </lineage>
</organism>
<evidence type="ECO:0000313" key="13">
    <source>
        <dbReference type="Proteomes" id="UP000095280"/>
    </source>
</evidence>
<accession>A0A1I8GEJ1</accession>
<reference evidence="14" key="1">
    <citation type="submission" date="2016-11" db="UniProtKB">
        <authorList>
            <consortium name="WormBaseParasite"/>
        </authorList>
    </citation>
    <scope>IDENTIFICATION</scope>
</reference>
<dbReference type="GO" id="GO:0004930">
    <property type="term" value="F:G protein-coupled receptor activity"/>
    <property type="evidence" value="ECO:0007669"/>
    <property type="project" value="UniProtKB-KW"/>
</dbReference>
<dbReference type="SMART" id="SM01381">
    <property type="entry name" value="7TM_GPCR_Srsx"/>
    <property type="match status" value="1"/>
</dbReference>
<dbReference type="PRINTS" id="PR00237">
    <property type="entry name" value="GPCRRHODOPSN"/>
</dbReference>
<dbReference type="GO" id="GO:0001591">
    <property type="term" value="F:dopamine neurotransmitter receptor activity, coupled via Gi/Go"/>
    <property type="evidence" value="ECO:0007669"/>
    <property type="project" value="TreeGrafter"/>
</dbReference>
<dbReference type="InterPro" id="IPR017452">
    <property type="entry name" value="GPCR_Rhodpsn_7TM"/>
</dbReference>
<evidence type="ECO:0000256" key="7">
    <source>
        <dbReference type="ARBA" id="ARBA00023157"/>
    </source>
</evidence>
<evidence type="ECO:0000256" key="10">
    <source>
        <dbReference type="SAM" id="MobiDB-lite"/>
    </source>
</evidence>
<evidence type="ECO:0000259" key="12">
    <source>
        <dbReference type="PROSITE" id="PS50262"/>
    </source>
</evidence>
<evidence type="ECO:0000256" key="11">
    <source>
        <dbReference type="SAM" id="Phobius"/>
    </source>
</evidence>
<keyword evidence="4 11" id="KW-1133">Transmembrane helix</keyword>
<evidence type="ECO:0000256" key="2">
    <source>
        <dbReference type="ARBA" id="ARBA00022475"/>
    </source>
</evidence>
<dbReference type="SUPFAM" id="SSF81321">
    <property type="entry name" value="Family A G protein-coupled receptor-like"/>
    <property type="match status" value="1"/>
</dbReference>
<evidence type="ECO:0000256" key="9">
    <source>
        <dbReference type="ARBA" id="ARBA00023224"/>
    </source>
</evidence>
<keyword evidence="6 11" id="KW-0472">Membrane</keyword>
<evidence type="ECO:0000313" key="14">
    <source>
        <dbReference type="WBParaSite" id="maker-uti_cns_0001574-snap-gene-0.6-mRNA-1"/>
    </source>
</evidence>
<feature type="transmembrane region" description="Helical" evidence="11">
    <location>
        <begin position="187"/>
        <end position="208"/>
    </location>
</feature>
<feature type="domain" description="G-protein coupled receptors family 1 profile" evidence="12">
    <location>
        <begin position="128"/>
        <end position="247"/>
    </location>
</feature>
<keyword evidence="8" id="KW-0675">Receptor</keyword>
<evidence type="ECO:0000256" key="3">
    <source>
        <dbReference type="ARBA" id="ARBA00022692"/>
    </source>
</evidence>
<dbReference type="InterPro" id="IPR000276">
    <property type="entry name" value="GPCR_Rhodpsn"/>
</dbReference>
<dbReference type="Gene3D" id="1.20.1070.10">
    <property type="entry name" value="Rhodopsin 7-helix transmembrane proteins"/>
    <property type="match status" value="2"/>
</dbReference>
<feature type="compositionally biased region" description="Polar residues" evidence="10">
    <location>
        <begin position="465"/>
        <end position="481"/>
    </location>
</feature>
<feature type="transmembrane region" description="Helical" evidence="11">
    <location>
        <begin position="148"/>
        <end position="167"/>
    </location>
</feature>
<dbReference type="PANTHER" id="PTHR24248">
    <property type="entry name" value="ADRENERGIC RECEPTOR-RELATED G-PROTEIN COUPLED RECEPTOR"/>
    <property type="match status" value="1"/>
</dbReference>
<keyword evidence="13" id="KW-1185">Reference proteome</keyword>
<keyword evidence="7" id="KW-1015">Disulfide bond</keyword>
<proteinExistence type="predicted"/>
<keyword evidence="5" id="KW-0297">G-protein coupled receptor</keyword>
<name>A0A1I8GEJ1_9PLAT</name>
<sequence>HHQVTVLTPRDLRYRRCDLSREADRTVLLRALRDLRNGAQNASRAAAGAAAAGAAASSAGGSASPTGAAAAAAAVAADWLLNGTSSSSSVGNSSHHGNGTDEFDEKTAMENRYWVLIMFLVPVFTIFGNILVVLAVYRERGLQSVTNYFIVSLAFADILVAAIVMPVSVYVEVRNGHWDFSDTLCDLWIMCDALFSTASILNLVAISIDSTQTRRCPIGRFIAVTQPIKYAKHKNSKRTHVTIAGSYQKKFRNVCTFFNGDFLIYSSLGSFYIPCIVMLVLYYRIFTVIRARAKKAAATRRGKVYENVKASGGSRRKNRGDAEQQPPDGAGATAGRTDEVAIALTEQKKSTAKNNSSSKKDGGGGGGTPAVLLVRANPSRPDRLSVSAVSARDCLACRTDGIYTGEAPIPHSCGLHGDSGGHHGNRADFKDKGDYEAEGEDEEGEEEEEEDYANEMAESPMPLRESQNLAGPSTSDNSGTVQAAAPEAAAAVAASAPSKASEPVGGKSQKRLFQLKLKKKSKKKKSDRSAARREKKATKTLAIVLAQNSYKPTLLLTCRRLPALLAAIFHHEFDVAACLKKMSNGSSIGPICRYDRRINVFIVWLGYVNSFMNPLIYTIFNTEFRKAFKKILRIK</sequence>
<dbReference type="WBParaSite" id="maker-uti_cns_0001574-snap-gene-0.6-mRNA-1">
    <property type="protein sequence ID" value="maker-uti_cns_0001574-snap-gene-0.6-mRNA-1"/>
    <property type="gene ID" value="maker-uti_cns_0001574-snap-gene-0.6"/>
</dbReference>
<feature type="compositionally biased region" description="Basic and acidic residues" evidence="10">
    <location>
        <begin position="424"/>
        <end position="435"/>
    </location>
</feature>
<keyword evidence="9" id="KW-0807">Transducer</keyword>
<feature type="region of interest" description="Disordered" evidence="10">
    <location>
        <begin position="424"/>
        <end position="484"/>
    </location>
</feature>
<dbReference type="PANTHER" id="PTHR24248:SF125">
    <property type="entry name" value="DOPAMINE D2-LIKE RECEPTOR"/>
    <property type="match status" value="1"/>
</dbReference>
<evidence type="ECO:0000256" key="4">
    <source>
        <dbReference type="ARBA" id="ARBA00022989"/>
    </source>
</evidence>
<dbReference type="PROSITE" id="PS50262">
    <property type="entry name" value="G_PROTEIN_RECEP_F1_2"/>
    <property type="match status" value="1"/>
</dbReference>
<dbReference type="AlphaFoldDB" id="A0A1I8GEJ1"/>
<feature type="region of interest" description="Disordered" evidence="10">
    <location>
        <begin position="308"/>
        <end position="386"/>
    </location>
</feature>
<feature type="compositionally biased region" description="Acidic residues" evidence="10">
    <location>
        <begin position="436"/>
        <end position="453"/>
    </location>
</feature>
<evidence type="ECO:0000256" key="1">
    <source>
        <dbReference type="ARBA" id="ARBA00004651"/>
    </source>
</evidence>
<dbReference type="Pfam" id="PF00001">
    <property type="entry name" value="7tm_1"/>
    <property type="match status" value="1"/>
</dbReference>